<dbReference type="RefSeq" id="WP_171605754.1">
    <property type="nucleotide sequence ID" value="NZ_WHPF01000001.1"/>
</dbReference>
<proteinExistence type="predicted"/>
<gene>
    <name evidence="2" type="ORF">GD597_00095</name>
</gene>
<dbReference type="EMBL" id="WHPF01000001">
    <property type="protein sequence ID" value="NNV53836.1"/>
    <property type="molecule type" value="Genomic_DNA"/>
</dbReference>
<sequence>MGRTLQYIRGQLRWALFFIPFTFYFLLFSVAGVLVYNWLLSNNTQPGSSFADIFTLLLKAAVWFVAVIVGVAIISSLLAYLVFVWRMKKNNIQFSIQSKAAAANNGNKPTQRIIIAIAPLLKPLLGFIKLRLQYDDKQFSPKFALVQQQQKKLFSSQYMGEYHWQLPEIKEYRIEKLVLYFEDMFQFFSFTIALPVSNRFYTSPFAPAIANMPVSPRKTEDSATRIEELKKVEGEYLNYKNFENNDDVRRIVWKIYAKNKELVVRTPEVLDPTASHAYIYTSFYTAFDIAGNSTAEIFFLNYYKTMLWGVYQQLTKQGFALRLVADQPTPTLPNAAEQDLVQYALSTSKWQADKNITQLAGAKDASVIIVSSFCHADDIAVLLNNQSAYTTIVFVKLSNSLQSTYLIQLVQWLFIQQEKNEVEMYKTNWRLSLLRRTILDNEHKLETLLGKHSRTLVL</sequence>
<evidence type="ECO:0000313" key="2">
    <source>
        <dbReference type="EMBL" id="NNV53836.1"/>
    </source>
</evidence>
<keyword evidence="1" id="KW-1133">Transmembrane helix</keyword>
<keyword evidence="3" id="KW-1185">Reference proteome</keyword>
<reference evidence="2" key="1">
    <citation type="submission" date="2019-10" db="EMBL/GenBank/DDBJ databases">
        <title>Draft genome sequence of Panacibacter sp. KCS-6.</title>
        <authorList>
            <person name="Yim K.J."/>
        </authorList>
    </citation>
    <scope>NUCLEOTIDE SEQUENCE</scope>
    <source>
        <strain evidence="2">KCS-6</strain>
    </source>
</reference>
<evidence type="ECO:0000256" key="1">
    <source>
        <dbReference type="SAM" id="Phobius"/>
    </source>
</evidence>
<organism evidence="2 3">
    <name type="scientific">Limnovirga soli</name>
    <dbReference type="NCBI Taxonomy" id="2656915"/>
    <lineage>
        <taxon>Bacteria</taxon>
        <taxon>Pseudomonadati</taxon>
        <taxon>Bacteroidota</taxon>
        <taxon>Chitinophagia</taxon>
        <taxon>Chitinophagales</taxon>
        <taxon>Chitinophagaceae</taxon>
        <taxon>Limnovirga</taxon>
    </lineage>
</organism>
<feature type="transmembrane region" description="Helical" evidence="1">
    <location>
        <begin position="12"/>
        <end position="40"/>
    </location>
</feature>
<evidence type="ECO:0000313" key="3">
    <source>
        <dbReference type="Proteomes" id="UP000598971"/>
    </source>
</evidence>
<dbReference type="AlphaFoldDB" id="A0A8J8FDD7"/>
<protein>
    <submittedName>
        <fullName evidence="2">DUF58 domain-containing protein</fullName>
    </submittedName>
</protein>
<accession>A0A8J8FDD7</accession>
<feature type="transmembrane region" description="Helical" evidence="1">
    <location>
        <begin position="60"/>
        <end position="85"/>
    </location>
</feature>
<dbReference type="Proteomes" id="UP000598971">
    <property type="component" value="Unassembled WGS sequence"/>
</dbReference>
<keyword evidence="1" id="KW-0812">Transmembrane</keyword>
<name>A0A8J8FDD7_9BACT</name>
<comment type="caution">
    <text evidence="2">The sequence shown here is derived from an EMBL/GenBank/DDBJ whole genome shotgun (WGS) entry which is preliminary data.</text>
</comment>
<keyword evidence="1" id="KW-0472">Membrane</keyword>